<comment type="caution">
    <text evidence="10">The sequence shown here is derived from an EMBL/GenBank/DDBJ whole genome shotgun (WGS) entry which is preliminary data.</text>
</comment>
<proteinExistence type="inferred from homology"/>
<evidence type="ECO:0000313" key="11">
    <source>
        <dbReference type="Proteomes" id="UP001480595"/>
    </source>
</evidence>
<evidence type="ECO:0000256" key="8">
    <source>
        <dbReference type="ARBA" id="ARBA00038158"/>
    </source>
</evidence>
<dbReference type="Gene3D" id="3.40.50.150">
    <property type="entry name" value="Vaccinia Virus protein VP39"/>
    <property type="match status" value="1"/>
</dbReference>
<evidence type="ECO:0000256" key="5">
    <source>
        <dbReference type="ARBA" id="ARBA00023015"/>
    </source>
</evidence>
<dbReference type="SUPFAM" id="SSF53335">
    <property type="entry name" value="S-adenosyl-L-methionine-dependent methyltransferases"/>
    <property type="match status" value="1"/>
</dbReference>
<evidence type="ECO:0000256" key="7">
    <source>
        <dbReference type="ARBA" id="ARBA00023242"/>
    </source>
</evidence>
<protein>
    <submittedName>
        <fullName evidence="10">Secondary metabolism regulator lae1</fullName>
    </submittedName>
</protein>
<evidence type="ECO:0000256" key="1">
    <source>
        <dbReference type="ARBA" id="ARBA00004123"/>
    </source>
</evidence>
<dbReference type="EMBL" id="JAQQWL010000011">
    <property type="protein sequence ID" value="KAK8048268.1"/>
    <property type="molecule type" value="Genomic_DNA"/>
</dbReference>
<keyword evidence="6" id="KW-0804">Transcription</keyword>
<keyword evidence="7" id="KW-0539">Nucleus</keyword>
<evidence type="ECO:0000256" key="9">
    <source>
        <dbReference type="ARBA" id="ARBA00047870"/>
    </source>
</evidence>
<gene>
    <name evidence="10" type="ORF">PG994_009998</name>
</gene>
<evidence type="ECO:0000256" key="2">
    <source>
        <dbReference type="ARBA" id="ARBA00022603"/>
    </source>
</evidence>
<evidence type="ECO:0000256" key="6">
    <source>
        <dbReference type="ARBA" id="ARBA00023163"/>
    </source>
</evidence>
<dbReference type="CDD" id="cd02440">
    <property type="entry name" value="AdoMet_MTases"/>
    <property type="match status" value="1"/>
</dbReference>
<dbReference type="RefSeq" id="XP_066710517.1">
    <property type="nucleotide sequence ID" value="XM_066861407.1"/>
</dbReference>
<dbReference type="PANTHER" id="PTHR43591">
    <property type="entry name" value="METHYLTRANSFERASE"/>
    <property type="match status" value="1"/>
</dbReference>
<accession>A0ABR1TNN1</accession>
<dbReference type="PANTHER" id="PTHR43591:SF30">
    <property type="entry name" value="PROTEIN-METHIONINE METHYLTRANSFERASE LAEA"/>
    <property type="match status" value="1"/>
</dbReference>
<dbReference type="InterPro" id="IPR029063">
    <property type="entry name" value="SAM-dependent_MTases_sf"/>
</dbReference>
<evidence type="ECO:0000256" key="3">
    <source>
        <dbReference type="ARBA" id="ARBA00022679"/>
    </source>
</evidence>
<evidence type="ECO:0000256" key="4">
    <source>
        <dbReference type="ARBA" id="ARBA00022691"/>
    </source>
</evidence>
<keyword evidence="3" id="KW-0808">Transferase</keyword>
<keyword evidence="2" id="KW-0489">Methyltransferase</keyword>
<comment type="catalytic activity">
    <reaction evidence="9">
        <text>L-methionyl-[protein] + S-adenosyl-L-methionine = S-methyl-L-methionyl-[protein] + S-adenosyl-L-homocysteine</text>
        <dbReference type="Rhea" id="RHEA:60560"/>
        <dbReference type="Rhea" id="RHEA-COMP:12313"/>
        <dbReference type="Rhea" id="RHEA-COMP:15592"/>
        <dbReference type="ChEBI" id="CHEBI:16044"/>
        <dbReference type="ChEBI" id="CHEBI:57856"/>
        <dbReference type="ChEBI" id="CHEBI:59789"/>
        <dbReference type="ChEBI" id="CHEBI:142742"/>
    </reaction>
    <physiologicalReaction direction="left-to-right" evidence="9">
        <dbReference type="Rhea" id="RHEA:60561"/>
    </physiologicalReaction>
</comment>
<dbReference type="GeneID" id="92094470"/>
<keyword evidence="4" id="KW-0949">S-adenosyl-L-methionine</keyword>
<comment type="similarity">
    <text evidence="8">Belongs to the methyltransferase superfamily. LaeA methyltransferase family.</text>
</comment>
<dbReference type="Pfam" id="PF13489">
    <property type="entry name" value="Methyltransf_23"/>
    <property type="match status" value="1"/>
</dbReference>
<sequence>MCDYTQVEYSCGHFRFRVQRWCFHYERTHRVCPPNITTGELRGDELCTDCRPHKPAPWGHMIRRTVRAGQIPSGAMGTELGGMHGHHMAIRPSLFVFRLAIAEASQNWRRRPQLLATMANSGGPSPDKLSLSTRYFEENGRCYGELGICLLPVDDTEQERQDIQHRFFIVARGSDGEGQNFMQSVKGLHARPLLCNGPPRILDLGCGTCIWGIDMIDLYPGASVLAWDLSLRMQPPELSVGLQVEPQDITDPTWDLDPNSMDLIHMRLLGGCVADWRTIYQNAFRHLKPGTGLFEHIEIDYRPIVYENSLPEDSSYQYWIKEVYGAYERAGKPLFPKDDVAFMLKQLGFEEIQHQQQEIPFHPWPEDEHLKEIGRWFNLSMQSAISAMSMAPLTRYAGWSYGQVQQLNAEVKLEICQRPKQFSCIMHIWHAKKPLS</sequence>
<dbReference type="Proteomes" id="UP001480595">
    <property type="component" value="Unassembled WGS sequence"/>
</dbReference>
<organism evidence="10 11">
    <name type="scientific">Apiospora phragmitis</name>
    <dbReference type="NCBI Taxonomy" id="2905665"/>
    <lineage>
        <taxon>Eukaryota</taxon>
        <taxon>Fungi</taxon>
        <taxon>Dikarya</taxon>
        <taxon>Ascomycota</taxon>
        <taxon>Pezizomycotina</taxon>
        <taxon>Sordariomycetes</taxon>
        <taxon>Xylariomycetidae</taxon>
        <taxon>Amphisphaeriales</taxon>
        <taxon>Apiosporaceae</taxon>
        <taxon>Apiospora</taxon>
    </lineage>
</organism>
<keyword evidence="5" id="KW-0805">Transcription regulation</keyword>
<comment type="subcellular location">
    <subcellularLocation>
        <location evidence="1">Nucleus</location>
    </subcellularLocation>
</comment>
<reference evidence="10 11" key="1">
    <citation type="submission" date="2023-01" db="EMBL/GenBank/DDBJ databases">
        <title>Analysis of 21 Apiospora genomes using comparative genomics revels a genus with tremendous synthesis potential of carbohydrate active enzymes and secondary metabolites.</title>
        <authorList>
            <person name="Sorensen T."/>
        </authorList>
    </citation>
    <scope>NUCLEOTIDE SEQUENCE [LARGE SCALE GENOMIC DNA]</scope>
    <source>
        <strain evidence="10 11">CBS 135458</strain>
    </source>
</reference>
<name>A0ABR1TNN1_9PEZI</name>
<evidence type="ECO:0000313" key="10">
    <source>
        <dbReference type="EMBL" id="KAK8048268.1"/>
    </source>
</evidence>
<keyword evidence="11" id="KW-1185">Reference proteome</keyword>